<keyword evidence="5 7" id="KW-1133">Transmembrane helix</keyword>
<dbReference type="GO" id="GO:0005794">
    <property type="term" value="C:Golgi apparatus"/>
    <property type="evidence" value="ECO:0007669"/>
    <property type="project" value="TreeGrafter"/>
</dbReference>
<feature type="transmembrane region" description="Helical" evidence="7">
    <location>
        <begin position="80"/>
        <end position="96"/>
    </location>
</feature>
<dbReference type="PANTHER" id="PTHR19317:SF61">
    <property type="entry name" value="PRA1 FAMILY PROTEIN F3-RELATED"/>
    <property type="match status" value="1"/>
</dbReference>
<feature type="transmembrane region" description="Helical" evidence="7">
    <location>
        <begin position="55"/>
        <end position="74"/>
    </location>
</feature>
<keyword evidence="7" id="KW-0813">Transport</keyword>
<dbReference type="InterPro" id="IPR004895">
    <property type="entry name" value="Prenylated_rab_accept_PRA1"/>
</dbReference>
<dbReference type="STRING" id="72664.V4NQ02"/>
<dbReference type="EMBL" id="KI517408">
    <property type="protein sequence ID" value="ESQ48631.1"/>
    <property type="molecule type" value="Genomic_DNA"/>
</dbReference>
<dbReference type="eggNOG" id="KOG3142">
    <property type="taxonomic scope" value="Eukaryota"/>
</dbReference>
<feature type="non-terminal residue" evidence="9">
    <location>
        <position position="139"/>
    </location>
</feature>
<evidence type="ECO:0000256" key="1">
    <source>
        <dbReference type="ARBA" id="ARBA00002501"/>
    </source>
</evidence>
<feature type="non-terminal residue" evidence="9">
    <location>
        <position position="1"/>
    </location>
</feature>
<proteinExistence type="inferred from homology"/>
<keyword evidence="4 7" id="KW-0812">Transmembrane</keyword>
<gene>
    <name evidence="9" type="ORF">EUTSA_v10022079mg</name>
</gene>
<dbReference type="AlphaFoldDB" id="V4NQ02"/>
<comment type="similarity">
    <text evidence="3 7">Belongs to the PRA1 family.</text>
</comment>
<dbReference type="Proteomes" id="UP000030689">
    <property type="component" value="Unassembled WGS sequence"/>
</dbReference>
<name>V4NQ02_EUTSA</name>
<keyword evidence="6 7" id="KW-0472">Membrane</keyword>
<dbReference type="OMA" id="REMFDSH"/>
<evidence type="ECO:0000256" key="2">
    <source>
        <dbReference type="ARBA" id="ARBA00004127"/>
    </source>
</evidence>
<feature type="compositionally biased region" description="Polar residues" evidence="8">
    <location>
        <begin position="1"/>
        <end position="10"/>
    </location>
</feature>
<feature type="transmembrane region" description="Helical" evidence="7">
    <location>
        <begin position="108"/>
        <end position="127"/>
    </location>
</feature>
<organism evidence="9 10">
    <name type="scientific">Eutrema salsugineum</name>
    <name type="common">Saltwater cress</name>
    <name type="synonym">Sisymbrium salsugineum</name>
    <dbReference type="NCBI Taxonomy" id="72664"/>
    <lineage>
        <taxon>Eukaryota</taxon>
        <taxon>Viridiplantae</taxon>
        <taxon>Streptophyta</taxon>
        <taxon>Embryophyta</taxon>
        <taxon>Tracheophyta</taxon>
        <taxon>Spermatophyta</taxon>
        <taxon>Magnoliopsida</taxon>
        <taxon>eudicotyledons</taxon>
        <taxon>Gunneridae</taxon>
        <taxon>Pentapetalae</taxon>
        <taxon>rosids</taxon>
        <taxon>malvids</taxon>
        <taxon>Brassicales</taxon>
        <taxon>Brassicaceae</taxon>
        <taxon>Eutremeae</taxon>
        <taxon>Eutrema</taxon>
    </lineage>
</organism>
<reference evidence="9 10" key="1">
    <citation type="journal article" date="2013" name="Front. Plant Sci.">
        <title>The Reference Genome of the Halophytic Plant Eutrema salsugineum.</title>
        <authorList>
            <person name="Yang R."/>
            <person name="Jarvis D.E."/>
            <person name="Chen H."/>
            <person name="Beilstein M.A."/>
            <person name="Grimwood J."/>
            <person name="Jenkins J."/>
            <person name="Shu S."/>
            <person name="Prochnik S."/>
            <person name="Xin M."/>
            <person name="Ma C."/>
            <person name="Schmutz J."/>
            <person name="Wing R.A."/>
            <person name="Mitchell-Olds T."/>
            <person name="Schumaker K.S."/>
            <person name="Wang X."/>
        </authorList>
    </citation>
    <scope>NUCLEOTIDE SEQUENCE [LARGE SCALE GENOMIC DNA]</scope>
</reference>
<comment type="subcellular location">
    <subcellularLocation>
        <location evidence="2">Endomembrane system</location>
        <topology evidence="2">Multi-pass membrane protein</topology>
    </subcellularLocation>
    <subcellularLocation>
        <location evidence="7">Membrane</location>
        <topology evidence="7">Multi-pass membrane protein</topology>
    </subcellularLocation>
</comment>
<dbReference type="GO" id="GO:0016020">
    <property type="term" value="C:membrane"/>
    <property type="evidence" value="ECO:0007669"/>
    <property type="project" value="UniProtKB-SubCell"/>
</dbReference>
<dbReference type="KEGG" id="eus:EUTSA_v10022079mg"/>
<sequence>GAIQTSSSHASPVHVDLESNSGAEQRNKAGHPTRRPWRLLDASSRIETNRVYFQVNYMIVVMIVIFIFIFVSLIKKPIPLIIFTVLIFLWFFLYFLRDEPIKLFRYQVNDRAVLFCLTLITVPFLLLTNATSYKIIIGR</sequence>
<evidence type="ECO:0000313" key="9">
    <source>
        <dbReference type="EMBL" id="ESQ48631.1"/>
    </source>
</evidence>
<dbReference type="PANTHER" id="PTHR19317">
    <property type="entry name" value="PRENYLATED RAB ACCEPTOR 1-RELATED"/>
    <property type="match status" value="1"/>
</dbReference>
<evidence type="ECO:0000256" key="4">
    <source>
        <dbReference type="ARBA" id="ARBA00022692"/>
    </source>
</evidence>
<dbReference type="GO" id="GO:0016192">
    <property type="term" value="P:vesicle-mediated transport"/>
    <property type="evidence" value="ECO:0007669"/>
    <property type="project" value="UniProtKB-ARBA"/>
</dbReference>
<evidence type="ECO:0000256" key="8">
    <source>
        <dbReference type="SAM" id="MobiDB-lite"/>
    </source>
</evidence>
<evidence type="ECO:0000256" key="7">
    <source>
        <dbReference type="RuleBase" id="RU363107"/>
    </source>
</evidence>
<evidence type="ECO:0000313" key="10">
    <source>
        <dbReference type="Proteomes" id="UP000030689"/>
    </source>
</evidence>
<comment type="function">
    <text evidence="1 7">May be involved in both secretory and endocytic intracellular trafficking in the endosomal/prevacuolar compartments.</text>
</comment>
<keyword evidence="10" id="KW-1185">Reference proteome</keyword>
<dbReference type="Pfam" id="PF03208">
    <property type="entry name" value="PRA1"/>
    <property type="match status" value="1"/>
</dbReference>
<dbReference type="Gramene" id="ESQ48631">
    <property type="protein sequence ID" value="ESQ48631"/>
    <property type="gene ID" value="EUTSA_v10022079mg"/>
</dbReference>
<feature type="region of interest" description="Disordered" evidence="8">
    <location>
        <begin position="1"/>
        <end position="34"/>
    </location>
</feature>
<accession>V4NQ02</accession>
<evidence type="ECO:0000256" key="3">
    <source>
        <dbReference type="ARBA" id="ARBA00006483"/>
    </source>
</evidence>
<evidence type="ECO:0000256" key="6">
    <source>
        <dbReference type="ARBA" id="ARBA00023136"/>
    </source>
</evidence>
<dbReference type="GO" id="GO:0005783">
    <property type="term" value="C:endoplasmic reticulum"/>
    <property type="evidence" value="ECO:0007669"/>
    <property type="project" value="UniProtKB-ARBA"/>
</dbReference>
<protein>
    <recommendedName>
        <fullName evidence="7">PRA1 family protein</fullName>
    </recommendedName>
</protein>
<evidence type="ECO:0000256" key="5">
    <source>
        <dbReference type="ARBA" id="ARBA00022989"/>
    </source>
</evidence>